<evidence type="ECO:0000259" key="5">
    <source>
        <dbReference type="Pfam" id="PF04542"/>
    </source>
</evidence>
<evidence type="ECO:0000313" key="7">
    <source>
        <dbReference type="Proteomes" id="UP000053860"/>
    </source>
</evidence>
<protein>
    <recommendedName>
        <fullName evidence="5">RNA polymerase sigma-70 region 2 domain-containing protein</fullName>
    </recommendedName>
</protein>
<gene>
    <name evidence="6" type="ORF">XD92_0615</name>
</gene>
<dbReference type="GO" id="GO:0003677">
    <property type="term" value="F:DNA binding"/>
    <property type="evidence" value="ECO:0007669"/>
    <property type="project" value="UniProtKB-KW"/>
</dbReference>
<keyword evidence="4" id="KW-0804">Transcription</keyword>
<organism evidence="6 7">
    <name type="scientific">Proteiniphilum acetatigenes</name>
    <dbReference type="NCBI Taxonomy" id="294710"/>
    <lineage>
        <taxon>Bacteria</taxon>
        <taxon>Pseudomonadati</taxon>
        <taxon>Bacteroidota</taxon>
        <taxon>Bacteroidia</taxon>
        <taxon>Bacteroidales</taxon>
        <taxon>Dysgonomonadaceae</taxon>
        <taxon>Proteiniphilum</taxon>
    </lineage>
</organism>
<dbReference type="InterPro" id="IPR013325">
    <property type="entry name" value="RNA_pol_sigma_r2"/>
</dbReference>
<dbReference type="NCBIfam" id="TIGR02937">
    <property type="entry name" value="sigma70-ECF"/>
    <property type="match status" value="1"/>
</dbReference>
<keyword evidence="3" id="KW-0238">DNA-binding</keyword>
<name>A0A101HJH5_9BACT</name>
<proteinExistence type="predicted"/>
<reference evidence="7" key="1">
    <citation type="journal article" date="2015" name="MBio">
        <title>Genome-Resolved Metagenomic Analysis Reveals Roles for Candidate Phyla and Other Microbial Community Members in Biogeochemical Transformations in Oil Reservoirs.</title>
        <authorList>
            <person name="Hu P."/>
            <person name="Tom L."/>
            <person name="Singh A."/>
            <person name="Thomas B.C."/>
            <person name="Baker B.J."/>
            <person name="Piceno Y.M."/>
            <person name="Andersen G.L."/>
            <person name="Banfield J.F."/>
        </authorList>
    </citation>
    <scope>NUCLEOTIDE SEQUENCE [LARGE SCALE GENOMIC DNA]</scope>
</reference>
<evidence type="ECO:0000256" key="3">
    <source>
        <dbReference type="ARBA" id="ARBA00023125"/>
    </source>
</evidence>
<feature type="non-terminal residue" evidence="6">
    <location>
        <position position="90"/>
    </location>
</feature>
<dbReference type="InterPro" id="IPR039425">
    <property type="entry name" value="RNA_pol_sigma-70-like"/>
</dbReference>
<dbReference type="AlphaFoldDB" id="A0A101HJH5"/>
<keyword evidence="1" id="KW-0805">Transcription regulation</keyword>
<comment type="caution">
    <text evidence="6">The sequence shown here is derived from an EMBL/GenBank/DDBJ whole genome shotgun (WGS) entry which is preliminary data.</text>
</comment>
<evidence type="ECO:0000256" key="2">
    <source>
        <dbReference type="ARBA" id="ARBA00023082"/>
    </source>
</evidence>
<dbReference type="Proteomes" id="UP000053860">
    <property type="component" value="Unassembled WGS sequence"/>
</dbReference>
<dbReference type="GO" id="GO:0006352">
    <property type="term" value="P:DNA-templated transcription initiation"/>
    <property type="evidence" value="ECO:0007669"/>
    <property type="project" value="InterPro"/>
</dbReference>
<evidence type="ECO:0000256" key="4">
    <source>
        <dbReference type="ARBA" id="ARBA00023163"/>
    </source>
</evidence>
<evidence type="ECO:0000313" key="6">
    <source>
        <dbReference type="EMBL" id="KUK77974.1"/>
    </source>
</evidence>
<evidence type="ECO:0000256" key="1">
    <source>
        <dbReference type="ARBA" id="ARBA00023015"/>
    </source>
</evidence>
<sequence length="90" mass="10692">MDILSTMTDEELVVLYAGGNNEAFDRLLDRHQQVLYAYILYTVRNKNLADDFFQETFCKAITTIRQGRYTESGRFRSWLMRIAHNLMIDY</sequence>
<dbReference type="InterPro" id="IPR007627">
    <property type="entry name" value="RNA_pol_sigma70_r2"/>
</dbReference>
<dbReference type="Gene3D" id="1.10.1740.10">
    <property type="match status" value="1"/>
</dbReference>
<feature type="domain" description="RNA polymerase sigma-70 region 2" evidence="5">
    <location>
        <begin position="27"/>
        <end position="90"/>
    </location>
</feature>
<dbReference type="Pfam" id="PF04542">
    <property type="entry name" value="Sigma70_r2"/>
    <property type="match status" value="1"/>
</dbReference>
<accession>A0A101HJH5</accession>
<dbReference type="PANTHER" id="PTHR43133:SF8">
    <property type="entry name" value="RNA POLYMERASE SIGMA FACTOR HI_1459-RELATED"/>
    <property type="match status" value="1"/>
</dbReference>
<dbReference type="InterPro" id="IPR014284">
    <property type="entry name" value="RNA_pol_sigma-70_dom"/>
</dbReference>
<dbReference type="PANTHER" id="PTHR43133">
    <property type="entry name" value="RNA POLYMERASE ECF-TYPE SIGMA FACTO"/>
    <property type="match status" value="1"/>
</dbReference>
<dbReference type="SUPFAM" id="SSF88946">
    <property type="entry name" value="Sigma2 domain of RNA polymerase sigma factors"/>
    <property type="match status" value="1"/>
</dbReference>
<dbReference type="GO" id="GO:0016987">
    <property type="term" value="F:sigma factor activity"/>
    <property type="evidence" value="ECO:0007669"/>
    <property type="project" value="UniProtKB-KW"/>
</dbReference>
<dbReference type="EMBL" id="LGGN01000090">
    <property type="protein sequence ID" value="KUK77974.1"/>
    <property type="molecule type" value="Genomic_DNA"/>
</dbReference>
<keyword evidence="2" id="KW-0731">Sigma factor</keyword>